<dbReference type="AlphaFoldDB" id="A0ABD3ATD4"/>
<dbReference type="Pfam" id="PF16589">
    <property type="entry name" value="BRCT_2"/>
    <property type="match status" value="1"/>
</dbReference>
<keyword evidence="3" id="KW-0539">Nucleus</keyword>
<dbReference type="InterPro" id="IPR016181">
    <property type="entry name" value="Acyl_CoA_acyltransferase"/>
</dbReference>
<dbReference type="Proteomes" id="UP001630127">
    <property type="component" value="Unassembled WGS sequence"/>
</dbReference>
<feature type="domain" description="BRCT" evidence="4">
    <location>
        <begin position="563"/>
        <end position="647"/>
    </location>
</feature>
<feature type="domain" description="BRCT" evidence="4">
    <location>
        <begin position="461"/>
        <end position="540"/>
    </location>
</feature>
<dbReference type="GO" id="GO:0005634">
    <property type="term" value="C:nucleus"/>
    <property type="evidence" value="ECO:0007669"/>
    <property type="project" value="UniProtKB-SubCell"/>
</dbReference>
<dbReference type="EMBL" id="JBJUIK010000002">
    <property type="protein sequence ID" value="KAL3534464.1"/>
    <property type="molecule type" value="Genomic_DNA"/>
</dbReference>
<dbReference type="Gene3D" id="3.40.50.10190">
    <property type="entry name" value="BRCT domain"/>
    <property type="match status" value="2"/>
</dbReference>
<feature type="domain" description="N-acetyltransferase" evidence="5">
    <location>
        <begin position="88"/>
        <end position="241"/>
    </location>
</feature>
<dbReference type="PROSITE" id="PS51186">
    <property type="entry name" value="GNAT"/>
    <property type="match status" value="1"/>
</dbReference>
<dbReference type="InterPro" id="IPR051579">
    <property type="entry name" value="DDR_Transcriptional_Reg"/>
</dbReference>
<keyword evidence="7" id="KW-1185">Reference proteome</keyword>
<reference evidence="6 7" key="1">
    <citation type="submission" date="2024-11" db="EMBL/GenBank/DDBJ databases">
        <title>A near-complete genome assembly of Cinchona calisaya.</title>
        <authorList>
            <person name="Lian D.C."/>
            <person name="Zhao X.W."/>
            <person name="Wei L."/>
        </authorList>
    </citation>
    <scope>NUCLEOTIDE SEQUENCE [LARGE SCALE GENOMIC DNA]</scope>
    <source>
        <tissue evidence="6">Nenye</tissue>
    </source>
</reference>
<dbReference type="Pfam" id="PF16770">
    <property type="entry name" value="RTT107_BRCT_5"/>
    <property type="match status" value="1"/>
</dbReference>
<gene>
    <name evidence="6" type="ORF">ACH5RR_002925</name>
</gene>
<evidence type="ECO:0000256" key="2">
    <source>
        <dbReference type="ARBA" id="ARBA00022763"/>
    </source>
</evidence>
<evidence type="ECO:0000313" key="6">
    <source>
        <dbReference type="EMBL" id="KAL3534464.1"/>
    </source>
</evidence>
<evidence type="ECO:0008006" key="8">
    <source>
        <dbReference type="Google" id="ProtNLM"/>
    </source>
</evidence>
<evidence type="ECO:0000313" key="7">
    <source>
        <dbReference type="Proteomes" id="UP001630127"/>
    </source>
</evidence>
<name>A0ABD3ATD4_9GENT</name>
<evidence type="ECO:0000256" key="3">
    <source>
        <dbReference type="ARBA" id="ARBA00023242"/>
    </source>
</evidence>
<evidence type="ECO:0000256" key="1">
    <source>
        <dbReference type="ARBA" id="ARBA00004123"/>
    </source>
</evidence>
<evidence type="ECO:0000259" key="5">
    <source>
        <dbReference type="PROSITE" id="PS51186"/>
    </source>
</evidence>
<dbReference type="SMART" id="SM00292">
    <property type="entry name" value="BRCT"/>
    <property type="match status" value="2"/>
</dbReference>
<comment type="subcellular location">
    <subcellularLocation>
        <location evidence="1">Nucleus</location>
    </subcellularLocation>
</comment>
<organism evidence="6 7">
    <name type="scientific">Cinchona calisaya</name>
    <dbReference type="NCBI Taxonomy" id="153742"/>
    <lineage>
        <taxon>Eukaryota</taxon>
        <taxon>Viridiplantae</taxon>
        <taxon>Streptophyta</taxon>
        <taxon>Embryophyta</taxon>
        <taxon>Tracheophyta</taxon>
        <taxon>Spermatophyta</taxon>
        <taxon>Magnoliopsida</taxon>
        <taxon>eudicotyledons</taxon>
        <taxon>Gunneridae</taxon>
        <taxon>Pentapetalae</taxon>
        <taxon>asterids</taxon>
        <taxon>lamiids</taxon>
        <taxon>Gentianales</taxon>
        <taxon>Rubiaceae</taxon>
        <taxon>Cinchonoideae</taxon>
        <taxon>Cinchoneae</taxon>
        <taxon>Cinchona</taxon>
    </lineage>
</organism>
<proteinExistence type="predicted"/>
<accession>A0ABD3ATD4</accession>
<dbReference type="SUPFAM" id="SSF52113">
    <property type="entry name" value="BRCT domain"/>
    <property type="match status" value="2"/>
</dbReference>
<dbReference type="GO" id="GO:0006974">
    <property type="term" value="P:DNA damage response"/>
    <property type="evidence" value="ECO:0007669"/>
    <property type="project" value="UniProtKB-KW"/>
</dbReference>
<protein>
    <recommendedName>
        <fullName evidence="8">N-acetyltransferase</fullName>
    </recommendedName>
</protein>
<dbReference type="PROSITE" id="PS50172">
    <property type="entry name" value="BRCT"/>
    <property type="match status" value="2"/>
</dbReference>
<comment type="caution">
    <text evidence="6">The sequence shown here is derived from an EMBL/GenBank/DDBJ whole genome shotgun (WGS) entry which is preliminary data.</text>
</comment>
<dbReference type="CDD" id="cd18432">
    <property type="entry name" value="BRCT_PAXIP1_rpt6_like"/>
    <property type="match status" value="1"/>
</dbReference>
<dbReference type="CDD" id="cd04301">
    <property type="entry name" value="NAT_SF"/>
    <property type="match status" value="1"/>
</dbReference>
<dbReference type="Gene3D" id="3.40.630.30">
    <property type="match status" value="1"/>
</dbReference>
<dbReference type="SUPFAM" id="SSF55729">
    <property type="entry name" value="Acyl-CoA N-acyltransferases (Nat)"/>
    <property type="match status" value="1"/>
</dbReference>
<dbReference type="InterPro" id="IPR000182">
    <property type="entry name" value="GNAT_dom"/>
</dbReference>
<sequence length="658" mass="72555">MAPKRKPSPLSLSLSSPIPIGNCEVIVQAKNFTSESNQNSLQIALSKNVKIKVSVVEGTKSENPSSKGNPGCGSEENGEYYFVLMNPKNLDDETKCLLQEVLDMYSKELPAMKFAANTGKESMFLERCVSNGKYCTLLFTYKCHEQPREVLSAITYRIVPADAQYAEIPLAAVSSRYQKKGIGCLMYMELRNRLQRIGIRTILCWGDQESEGFWLKQGFVVIGEVNKKGRARRLPIKSDIRKALCFPGGSTLMVSHLNDGSPHPAEQIKLLFPLKLPEKHHSSDVQKVQPQCMERTGQPERGNQIITSTAYSQAEDVDSFVTDGCQDADSGKLVECNNKANKSELGKSGDDADVKTCSCSSQGTKKRIWEASLTSLNSKKVKGGHMVDCQSNPKNFPSSGNERNCCSNASSFLYGNKLMVNGDALTNSCLGKNYEECRAVNEISEDRGSVQLPSTDICFRIMLMNIADDKKKSSLHKIIEDLGGIVTSEGSVCTHVVTGKVRKTLNFCTALCSGAWIISSSWLKESYRKGRFVDEMPFILKDEDYECKYRTELKVAVLRAKASPNSLLKGHELCLSAHVQPPMGTLSTIIKSAGGNVTGGLDKVKEPSKTIFVASEEDMEEALLAVKKGMQTFGSDWLMNCIMRQELDLEASRFAESL</sequence>
<dbReference type="PANTHER" id="PTHR23196">
    <property type="entry name" value="PAX TRANSCRIPTION ACTIVATION DOMAIN INTERACTING PROTEIN"/>
    <property type="match status" value="1"/>
</dbReference>
<evidence type="ECO:0000259" key="4">
    <source>
        <dbReference type="PROSITE" id="PS50172"/>
    </source>
</evidence>
<dbReference type="InterPro" id="IPR001357">
    <property type="entry name" value="BRCT_dom"/>
</dbReference>
<dbReference type="InterPro" id="IPR036420">
    <property type="entry name" value="BRCT_dom_sf"/>
</dbReference>
<dbReference type="PANTHER" id="PTHR23196:SF8">
    <property type="entry name" value="N-ACETYLTRANSFERASE"/>
    <property type="match status" value="1"/>
</dbReference>
<keyword evidence="2" id="KW-0227">DNA damage</keyword>